<evidence type="ECO:0000313" key="11">
    <source>
        <dbReference type="Proteomes" id="UP000001542"/>
    </source>
</evidence>
<evidence type="ECO:0000256" key="2">
    <source>
        <dbReference type="ARBA" id="ARBA00022676"/>
    </source>
</evidence>
<proteinExistence type="predicted"/>
<evidence type="ECO:0000256" key="4">
    <source>
        <dbReference type="ARBA" id="ARBA00022692"/>
    </source>
</evidence>
<evidence type="ECO:0000256" key="5">
    <source>
        <dbReference type="ARBA" id="ARBA00022968"/>
    </source>
</evidence>
<dbReference type="Gene3D" id="3.90.550.50">
    <property type="match status" value="1"/>
</dbReference>
<feature type="domain" description="Fringe-like glycosyltransferase" evidence="9">
    <location>
        <begin position="26"/>
        <end position="165"/>
    </location>
</feature>
<keyword evidence="3" id="KW-0808">Transferase</keyword>
<dbReference type="InterPro" id="IPR003378">
    <property type="entry name" value="Fringe-like_glycosylTrfase"/>
</dbReference>
<dbReference type="Pfam" id="PF02434">
    <property type="entry name" value="Fringe"/>
    <property type="match status" value="1"/>
</dbReference>
<organism evidence="10 11">
    <name type="scientific">Trichomonas vaginalis (strain ATCC PRA-98 / G3)</name>
    <dbReference type="NCBI Taxonomy" id="412133"/>
    <lineage>
        <taxon>Eukaryota</taxon>
        <taxon>Metamonada</taxon>
        <taxon>Parabasalia</taxon>
        <taxon>Trichomonadida</taxon>
        <taxon>Trichomonadidae</taxon>
        <taxon>Trichomonas</taxon>
    </lineage>
</organism>
<evidence type="ECO:0000256" key="1">
    <source>
        <dbReference type="ARBA" id="ARBA00004606"/>
    </source>
</evidence>
<dbReference type="VEuPathDB" id="TrichDB:TVAG_529880"/>
<evidence type="ECO:0000259" key="9">
    <source>
        <dbReference type="Pfam" id="PF02434"/>
    </source>
</evidence>
<keyword evidence="11" id="KW-1185">Reference proteome</keyword>
<dbReference type="PANTHER" id="PTHR10811">
    <property type="entry name" value="FRINGE-RELATED"/>
    <property type="match status" value="1"/>
</dbReference>
<evidence type="ECO:0000256" key="3">
    <source>
        <dbReference type="ARBA" id="ARBA00022679"/>
    </source>
</evidence>
<evidence type="ECO:0000256" key="6">
    <source>
        <dbReference type="ARBA" id="ARBA00022989"/>
    </source>
</evidence>
<evidence type="ECO:0000256" key="7">
    <source>
        <dbReference type="ARBA" id="ARBA00023136"/>
    </source>
</evidence>
<evidence type="ECO:0000256" key="8">
    <source>
        <dbReference type="ARBA" id="ARBA00037847"/>
    </source>
</evidence>
<protein>
    <recommendedName>
        <fullName evidence="9">Fringe-like glycosyltransferase domain-containing protein</fullName>
    </recommendedName>
</protein>
<dbReference type="OrthoDB" id="9977039at2759"/>
<dbReference type="RefSeq" id="XP_001294571.1">
    <property type="nucleotide sequence ID" value="XM_001294570.1"/>
</dbReference>
<reference evidence="10" key="2">
    <citation type="journal article" date="2007" name="Science">
        <title>Draft genome sequence of the sexually transmitted pathogen Trichomonas vaginalis.</title>
        <authorList>
            <person name="Carlton J.M."/>
            <person name="Hirt R.P."/>
            <person name="Silva J.C."/>
            <person name="Delcher A.L."/>
            <person name="Schatz M."/>
            <person name="Zhao Q."/>
            <person name="Wortman J.R."/>
            <person name="Bidwell S.L."/>
            <person name="Alsmark U.C.M."/>
            <person name="Besteiro S."/>
            <person name="Sicheritz-Ponten T."/>
            <person name="Noel C.J."/>
            <person name="Dacks J.B."/>
            <person name="Foster P.G."/>
            <person name="Simillion C."/>
            <person name="Van de Peer Y."/>
            <person name="Miranda-Saavedra D."/>
            <person name="Barton G.J."/>
            <person name="Westrop G.D."/>
            <person name="Mueller S."/>
            <person name="Dessi D."/>
            <person name="Fiori P.L."/>
            <person name="Ren Q."/>
            <person name="Paulsen I."/>
            <person name="Zhang H."/>
            <person name="Bastida-Corcuera F.D."/>
            <person name="Simoes-Barbosa A."/>
            <person name="Brown M.T."/>
            <person name="Hayes R.D."/>
            <person name="Mukherjee M."/>
            <person name="Okumura C.Y."/>
            <person name="Schneider R."/>
            <person name="Smith A.J."/>
            <person name="Vanacova S."/>
            <person name="Villalvazo M."/>
            <person name="Haas B.J."/>
            <person name="Pertea M."/>
            <person name="Feldblyum T.V."/>
            <person name="Utterback T.R."/>
            <person name="Shu C.L."/>
            <person name="Osoegawa K."/>
            <person name="de Jong P.J."/>
            <person name="Hrdy I."/>
            <person name="Horvathova L."/>
            <person name="Zubacova Z."/>
            <person name="Dolezal P."/>
            <person name="Malik S.B."/>
            <person name="Logsdon J.M. Jr."/>
            <person name="Henze K."/>
            <person name="Gupta A."/>
            <person name="Wang C.C."/>
            <person name="Dunne R.L."/>
            <person name="Upcroft J.A."/>
            <person name="Upcroft P."/>
            <person name="White O."/>
            <person name="Salzberg S.L."/>
            <person name="Tang P."/>
            <person name="Chiu C.-H."/>
            <person name="Lee Y.-S."/>
            <person name="Embley T.M."/>
            <person name="Coombs G.H."/>
            <person name="Mottram J.C."/>
            <person name="Tachezy J."/>
            <person name="Fraser-Liggett C.M."/>
            <person name="Johnson P.J."/>
        </authorList>
    </citation>
    <scope>NUCLEOTIDE SEQUENCE [LARGE SCALE GENOMIC DNA]</scope>
    <source>
        <strain evidence="10">G3</strain>
    </source>
</reference>
<dbReference type="GO" id="GO:0012505">
    <property type="term" value="C:endomembrane system"/>
    <property type="evidence" value="ECO:0007669"/>
    <property type="project" value="UniProtKB-SubCell"/>
</dbReference>
<keyword evidence="5" id="KW-0735">Signal-anchor</keyword>
<dbReference type="VEuPathDB" id="TrichDB:TVAGG3_0080530"/>
<dbReference type="EMBL" id="DS117393">
    <property type="protein sequence ID" value="EAX81641.1"/>
    <property type="molecule type" value="Genomic_DNA"/>
</dbReference>
<reference evidence="10" key="1">
    <citation type="submission" date="2006-10" db="EMBL/GenBank/DDBJ databases">
        <authorList>
            <person name="Amadeo P."/>
            <person name="Zhao Q."/>
            <person name="Wortman J."/>
            <person name="Fraser-Liggett C."/>
            <person name="Carlton J."/>
        </authorList>
    </citation>
    <scope>NUCLEOTIDE SEQUENCE</scope>
    <source>
        <strain evidence="10">G3</strain>
    </source>
</reference>
<keyword evidence="4" id="KW-0812">Transmembrane</keyword>
<gene>
    <name evidence="10" type="ORF">TVAG_529880</name>
</gene>
<dbReference type="STRING" id="5722.A2GMH7"/>
<dbReference type="Proteomes" id="UP000001542">
    <property type="component" value="Unassembled WGS sequence"/>
</dbReference>
<keyword evidence="6" id="KW-1133">Transmembrane helix</keyword>
<keyword evidence="2" id="KW-0328">Glycosyltransferase</keyword>
<dbReference type="GO" id="GO:0016020">
    <property type="term" value="C:membrane"/>
    <property type="evidence" value="ECO:0007669"/>
    <property type="project" value="UniProtKB-SubCell"/>
</dbReference>
<sequence length="355" mass="41369">MDDVYEVLNSSNHLNITFHTIPTFAHHLVGTNFDNVWNHAQSRHLIAFSDLYRRYPNKKWYFLGDDDTFLFPNGIIKNLKDFNYTEQRILGHQFAIFPSLIKFYQSNQSNYYFCQGGAGFFVSQAMMKFLGPRILNCSKYYEEFNFVSDIRISACIDFYSTINNISTNYSNYIDQIGRINGDLPEKSTSKGSPDNQPISYHHSVDKITELIWNSSFSTWTYKNGTDVYVEWTHVFGSHITTEIAYQGNFMDIIWGYMIYAPYGNNYYSETPPEPVFSSNEIEIPYKYIQNFQNNITFEYICDDNLKHGSVVFDHFFGEGKEGTSFRVHCDPPKPYMHNFPNGSPLSLLHEDQSDL</sequence>
<dbReference type="InParanoid" id="A2GMH7"/>
<dbReference type="AlphaFoldDB" id="A2GMH7"/>
<accession>A2GMH7</accession>
<dbReference type="GO" id="GO:0008375">
    <property type="term" value="F:acetylglucosaminyltransferase activity"/>
    <property type="evidence" value="ECO:0000318"/>
    <property type="project" value="GO_Central"/>
</dbReference>
<dbReference type="KEGG" id="tva:4739267"/>
<evidence type="ECO:0000313" key="10">
    <source>
        <dbReference type="EMBL" id="EAX81641.1"/>
    </source>
</evidence>
<comment type="subcellular location">
    <subcellularLocation>
        <location evidence="8">Endomembrane system</location>
        <topology evidence="8">Single-pass membrane protein</topology>
    </subcellularLocation>
    <subcellularLocation>
        <location evidence="1">Membrane</location>
        <topology evidence="1">Single-pass type II membrane protein</topology>
    </subcellularLocation>
</comment>
<keyword evidence="7" id="KW-0472">Membrane</keyword>
<dbReference type="FunFam" id="3.90.550.50:FF:000128">
    <property type="entry name" value="Uncharacterized protein"/>
    <property type="match status" value="1"/>
</dbReference>
<name>A2GMH7_TRIV3</name>